<proteinExistence type="predicted"/>
<evidence type="ECO:0000259" key="2">
    <source>
        <dbReference type="Pfam" id="PF05170"/>
    </source>
</evidence>
<keyword evidence="4" id="KW-1185">Reference proteome</keyword>
<dbReference type="InterPro" id="IPR052894">
    <property type="entry name" value="AsmA-related"/>
</dbReference>
<accession>A0A1V8RWN5</accession>
<comment type="caution">
    <text evidence="3">The sequence shown here is derived from an EMBL/GenBank/DDBJ whole genome shotgun (WGS) entry which is preliminary data.</text>
</comment>
<feature type="compositionally biased region" description="Polar residues" evidence="1">
    <location>
        <begin position="959"/>
        <end position="969"/>
    </location>
</feature>
<dbReference type="RefSeq" id="WP_080917856.1">
    <property type="nucleotide sequence ID" value="NZ_MDET01000001.1"/>
</dbReference>
<feature type="compositionally biased region" description="Polar residues" evidence="1">
    <location>
        <begin position="301"/>
        <end position="310"/>
    </location>
</feature>
<dbReference type="GO" id="GO:0090313">
    <property type="term" value="P:regulation of protein targeting to membrane"/>
    <property type="evidence" value="ECO:0007669"/>
    <property type="project" value="TreeGrafter"/>
</dbReference>
<organism evidence="3 4">
    <name type="scientific">Manganibacter manganicus</name>
    <dbReference type="NCBI Taxonomy" id="1873176"/>
    <lineage>
        <taxon>Bacteria</taxon>
        <taxon>Pseudomonadati</taxon>
        <taxon>Pseudomonadota</taxon>
        <taxon>Alphaproteobacteria</taxon>
        <taxon>Hyphomicrobiales</taxon>
        <taxon>Phyllobacteriaceae</taxon>
        <taxon>Manganibacter</taxon>
    </lineage>
</organism>
<gene>
    <name evidence="3" type="ORF">BFN67_01785</name>
</gene>
<name>A0A1V8RWN5_9HYPH</name>
<reference evidence="3 4" key="1">
    <citation type="journal article" date="2016" name="Int. J. Syst. Evol. Microbiol.">
        <title>Pseudaminobacter manganicus sp. nov., isolated from sludge of a manganese mine.</title>
        <authorList>
            <person name="Li J."/>
            <person name="Huang J."/>
            <person name="Liao S."/>
            <person name="Wang G."/>
        </authorList>
    </citation>
    <scope>NUCLEOTIDE SEQUENCE [LARGE SCALE GENOMIC DNA]</scope>
    <source>
        <strain evidence="3 4">JH-7</strain>
    </source>
</reference>
<dbReference type="InterPro" id="IPR007844">
    <property type="entry name" value="AsmA"/>
</dbReference>
<dbReference type="Pfam" id="PF05170">
    <property type="entry name" value="AsmA"/>
    <property type="match status" value="1"/>
</dbReference>
<feature type="domain" description="AsmA" evidence="2">
    <location>
        <begin position="639"/>
        <end position="817"/>
    </location>
</feature>
<feature type="region of interest" description="Disordered" evidence="1">
    <location>
        <begin position="293"/>
        <end position="312"/>
    </location>
</feature>
<evidence type="ECO:0000313" key="3">
    <source>
        <dbReference type="EMBL" id="OQM77592.1"/>
    </source>
</evidence>
<feature type="region of interest" description="Disordered" evidence="1">
    <location>
        <begin position="993"/>
        <end position="1054"/>
    </location>
</feature>
<evidence type="ECO:0000256" key="1">
    <source>
        <dbReference type="SAM" id="MobiDB-lite"/>
    </source>
</evidence>
<dbReference type="AlphaFoldDB" id="A0A1V8RWN5"/>
<sequence>MKKIAASLIIVATVAVGLLFVLPTLISTDWARSELGRQLSSASGMDIRLEGPVRLSFLPGLAVVAKDVSVATGEGDVSIVVPGFSTAITMSSLWSDKFEIQSIALVDPAVTITSSASKAEARQAPSDKTKIDPFASLVDTLERLAVNRITIENGSLTTVGGAGNSSTISGIDVDLKAPDLDREVAFSLAATQDGRRMELDGTLSALRPILQRQPAKISLEAAIERAPSPLVAAISASGEIRLNANGSYQIRGGKFDLGGQAFQLDVLFQPGERSRFLADLTAKRVDIGALAEAGDADESETPASTGSSGEPNLLMLSNIDADISVTIEQLVSGALTASNVQLSGTLDNGQLEAKLEHLGLDAGSIAASVSTDVRKAVPVMQGKIVSSGLDIGAMAKLLGQAVPMTGKVTVNTAFAFRGLTTERLRESLNLSGTVGIRQGEVSMAALAGNDAQPPGDITGLNADMKIRDIGKPVDLVGKLTWQGQEVAFQSQLAPADFLSSSSIAEASGPVSLSVASNYLRASVNGTVSGAGTFKGQVSAASPSVDRLLKWLGQNGAGGLQAFDFKGTVDASPQGVTFSKTNVALNGVKASGEGSLKLGTPLDIRTSLNFEKLDFAALAGEAEGTAGTKQKSSRPGDAPLDLSFLKGLDAKIDVAADKIGYGKVFAGPVKTTLVIRDGVADLTVSQSPFYGGTVTAEMSADGSGEVPAIKLDMAIAGVAAAPLLDDAAGFDRLEGKLNTTIAISGAGKTTMALRRSLDGNASVKFSDGALRGIDIAEVYNNLVGLLASGFKQDESKKTTFTELGASFAIKNGIAETNDISLLGPLVRMDGAGTIDLAGQTLEIHLNPRVVASLSGQGGNVEAKGIGVPVIVDGSLSAPRIYPDLRKLMKDPKGALEMLSRLGLPTEKLNLDKLLPGQAGSGSGGKGAADLIGDLIKGGGNDAGNGTGSGLADIIGGALSGQRQSTGQQDEGQPGAGQSDAGSAAKAIIGDLIKGKAAKPEPSPGVAPNAGTEAAQQGQAGTSMQPAASPAVPQESSVPDASPKGEIGSLLDQLLR</sequence>
<dbReference type="EMBL" id="MDET01000001">
    <property type="protein sequence ID" value="OQM77592.1"/>
    <property type="molecule type" value="Genomic_DNA"/>
</dbReference>
<protein>
    <recommendedName>
        <fullName evidence="2">AsmA domain-containing protein</fullName>
    </recommendedName>
</protein>
<feature type="compositionally biased region" description="Low complexity" evidence="1">
    <location>
        <begin position="1008"/>
        <end position="1020"/>
    </location>
</feature>
<dbReference type="STRING" id="1873176.BFN67_01785"/>
<dbReference type="GO" id="GO:0005886">
    <property type="term" value="C:plasma membrane"/>
    <property type="evidence" value="ECO:0007669"/>
    <property type="project" value="TreeGrafter"/>
</dbReference>
<dbReference type="PANTHER" id="PTHR30441:SF4">
    <property type="entry name" value="PROTEIN ASMA"/>
    <property type="match status" value="1"/>
</dbReference>
<evidence type="ECO:0000313" key="4">
    <source>
        <dbReference type="Proteomes" id="UP000191905"/>
    </source>
</evidence>
<dbReference type="PANTHER" id="PTHR30441">
    <property type="entry name" value="DUF748 DOMAIN-CONTAINING PROTEIN"/>
    <property type="match status" value="1"/>
</dbReference>
<feature type="region of interest" description="Disordered" evidence="1">
    <location>
        <begin position="958"/>
        <end position="981"/>
    </location>
</feature>
<dbReference type="Proteomes" id="UP000191905">
    <property type="component" value="Unassembled WGS sequence"/>
</dbReference>
<dbReference type="OrthoDB" id="5439561at2"/>